<dbReference type="GO" id="GO:0006298">
    <property type="term" value="P:mismatch repair"/>
    <property type="evidence" value="ECO:0007669"/>
    <property type="project" value="InterPro"/>
</dbReference>
<dbReference type="OrthoDB" id="9801520at2"/>
<evidence type="ECO:0000256" key="1">
    <source>
        <dbReference type="ARBA" id="ARBA00022722"/>
    </source>
</evidence>
<dbReference type="Pfam" id="PF03852">
    <property type="entry name" value="Vsr"/>
    <property type="match status" value="1"/>
</dbReference>
<gene>
    <name evidence="7" type="primary">vsr</name>
    <name evidence="7" type="ORF">EHW97_13245</name>
</gene>
<evidence type="ECO:0000313" key="8">
    <source>
        <dbReference type="Proteomes" id="UP000275225"/>
    </source>
</evidence>
<organism evidence="7 8">
    <name type="scientific">Aeromicrobium camelliae</name>
    <dbReference type="NCBI Taxonomy" id="1538144"/>
    <lineage>
        <taxon>Bacteria</taxon>
        <taxon>Bacillati</taxon>
        <taxon>Actinomycetota</taxon>
        <taxon>Actinomycetes</taxon>
        <taxon>Propionibacteriales</taxon>
        <taxon>Nocardioidaceae</taxon>
        <taxon>Aeromicrobium</taxon>
    </lineage>
</organism>
<dbReference type="GO" id="GO:0004519">
    <property type="term" value="F:endonuclease activity"/>
    <property type="evidence" value="ECO:0007669"/>
    <property type="project" value="UniProtKB-KW"/>
</dbReference>
<reference evidence="7 8" key="1">
    <citation type="submission" date="2018-11" db="EMBL/GenBank/DDBJ databases">
        <authorList>
            <person name="Li F."/>
        </authorList>
    </citation>
    <scope>NUCLEOTIDE SEQUENCE [LARGE SCALE GENOMIC DNA]</scope>
    <source>
        <strain evidence="7 8">YS17T</strain>
    </source>
</reference>
<dbReference type="InterPro" id="IPR011335">
    <property type="entry name" value="Restrct_endonuc-II-like"/>
</dbReference>
<dbReference type="GO" id="GO:0016787">
    <property type="term" value="F:hydrolase activity"/>
    <property type="evidence" value="ECO:0007669"/>
    <property type="project" value="UniProtKB-KW"/>
</dbReference>
<evidence type="ECO:0000256" key="4">
    <source>
        <dbReference type="ARBA" id="ARBA00022801"/>
    </source>
</evidence>
<dbReference type="Proteomes" id="UP000275225">
    <property type="component" value="Unassembled WGS sequence"/>
</dbReference>
<keyword evidence="8" id="KW-1185">Reference proteome</keyword>
<protein>
    <submittedName>
        <fullName evidence="7">DNA mismatch endonuclease Vsr</fullName>
    </submittedName>
</protein>
<dbReference type="SUPFAM" id="SSF52980">
    <property type="entry name" value="Restriction endonuclease-like"/>
    <property type="match status" value="1"/>
</dbReference>
<evidence type="ECO:0000256" key="6">
    <source>
        <dbReference type="ARBA" id="ARBA00029466"/>
    </source>
</evidence>
<dbReference type="AlphaFoldDB" id="A0A3N6YXN1"/>
<evidence type="ECO:0000256" key="3">
    <source>
        <dbReference type="ARBA" id="ARBA00022763"/>
    </source>
</evidence>
<keyword evidence="2 7" id="KW-0255">Endonuclease</keyword>
<keyword evidence="5" id="KW-0234">DNA repair</keyword>
<comment type="caution">
    <text evidence="7">The sequence shown here is derived from an EMBL/GenBank/DDBJ whole genome shotgun (WGS) entry which is preliminary data.</text>
</comment>
<dbReference type="NCBIfam" id="TIGR00632">
    <property type="entry name" value="vsr"/>
    <property type="match status" value="1"/>
</dbReference>
<dbReference type="Gene3D" id="3.40.960.10">
    <property type="entry name" value="VSR Endonuclease"/>
    <property type="match status" value="1"/>
</dbReference>
<keyword evidence="3" id="KW-0227">DNA damage</keyword>
<dbReference type="RefSeq" id="WP_124237651.1">
    <property type="nucleotide sequence ID" value="NZ_JBHUFI010000011.1"/>
</dbReference>
<evidence type="ECO:0000256" key="2">
    <source>
        <dbReference type="ARBA" id="ARBA00022759"/>
    </source>
</evidence>
<keyword evidence="4" id="KW-0378">Hydrolase</keyword>
<dbReference type="CDD" id="cd00221">
    <property type="entry name" value="Vsr"/>
    <property type="match status" value="1"/>
</dbReference>
<accession>A0A3N6YXN1</accession>
<dbReference type="InterPro" id="IPR004603">
    <property type="entry name" value="DNA_mismatch_endonuc_vsr"/>
</dbReference>
<dbReference type="EMBL" id="RQJX01000020">
    <property type="protein sequence ID" value="RQN02521.1"/>
    <property type="molecule type" value="Genomic_DNA"/>
</dbReference>
<keyword evidence="1" id="KW-0540">Nuclease</keyword>
<comment type="similarity">
    <text evidence="6">Belongs to the Vsr family.</text>
</comment>
<proteinExistence type="inferred from homology"/>
<sequence length="126" mass="14786">MQGNKRRDTSPEWAVRRRVHAMGLRYRVDARPLSWLNRRADLVFVAAKVAVFIDGCFWHGCPEHHTAARTNAEYWASKVRQNRARDVETDRLLVEAGWKVVRVWEHEEPTTVAERVAAEVRARRRL</sequence>
<name>A0A3N6YXN1_9ACTN</name>
<evidence type="ECO:0000313" key="7">
    <source>
        <dbReference type="EMBL" id="RQN02521.1"/>
    </source>
</evidence>
<evidence type="ECO:0000256" key="5">
    <source>
        <dbReference type="ARBA" id="ARBA00023204"/>
    </source>
</evidence>